<gene>
    <name evidence="1" type="ORF">KM842_10605</name>
</gene>
<name>A0ACD1E1K3_9MICO</name>
<keyword evidence="1" id="KW-0328">Glycosyltransferase</keyword>
<reference evidence="1" key="1">
    <citation type="submission" date="2021-06" db="EMBL/GenBank/DDBJ databases">
        <authorList>
            <person name="Ellington A.J."/>
            <person name="Bryan N.C."/>
            <person name="Christner B.C."/>
            <person name="Reisch C.R."/>
        </authorList>
    </citation>
    <scope>NUCLEOTIDE SEQUENCE</scope>
    <source>
        <strain evidence="1">L6-1</strain>
    </source>
</reference>
<keyword evidence="2" id="KW-1185">Reference proteome</keyword>
<keyword evidence="1" id="KW-0808">Transferase</keyword>
<proteinExistence type="predicted"/>
<accession>A0ACD1E1K3</accession>
<dbReference type="EMBL" id="CP076544">
    <property type="protein sequence ID" value="QWS32726.1"/>
    <property type="molecule type" value="Genomic_DNA"/>
</dbReference>
<protein>
    <submittedName>
        <fullName evidence="1">Glycosyltransferase</fullName>
        <ecNumber evidence="1">2.4.-.-</ecNumber>
    </submittedName>
</protein>
<evidence type="ECO:0000313" key="1">
    <source>
        <dbReference type="EMBL" id="QWS32726.1"/>
    </source>
</evidence>
<sequence length="290" mass="31916">MADGASSARKLRLRLATDESCVFINAVSEYARDRFTRELEGPIRAILESRTRVVYPAVRATGQECPKPLTGAGSLNLIFVGNAFFRKGGEALLQLMEQLGDELDLRLTVVSTLTYPDYATPWVEKDYRDDVASRLSGHPRIEWIAGTSHSSVMRKMRTSHMTVLPSLADTFGYSLAEGAVSGAMVVGSNVQALPEIIGARGRTIDIPLNAMKEWVGVRGQARSYREVVAQLAEGLGRVALEAREDPVLFNADRKRISERSRRMFSEDRDAVLRDIYRGAGIMVPAGVVEA</sequence>
<organism evidence="1 2">
    <name type="scientific">Curtobacterium aetherium</name>
    <dbReference type="NCBI Taxonomy" id="2841594"/>
    <lineage>
        <taxon>Bacteria</taxon>
        <taxon>Bacillati</taxon>
        <taxon>Actinomycetota</taxon>
        <taxon>Actinomycetes</taxon>
        <taxon>Micrococcales</taxon>
        <taxon>Microbacteriaceae</taxon>
        <taxon>Curtobacterium</taxon>
    </lineage>
</organism>
<dbReference type="Proteomes" id="UP000681794">
    <property type="component" value="Chromosome"/>
</dbReference>
<dbReference type="EC" id="2.4.-.-" evidence="1"/>
<evidence type="ECO:0000313" key="2">
    <source>
        <dbReference type="Proteomes" id="UP000681794"/>
    </source>
</evidence>